<evidence type="ECO:0000256" key="1">
    <source>
        <dbReference type="ARBA" id="ARBA00022801"/>
    </source>
</evidence>
<accession>A0A9D3PUD9</accession>
<organism evidence="4 5">
    <name type="scientific">Megalops atlanticus</name>
    <name type="common">Tarpon</name>
    <name type="synonym">Clupea gigantea</name>
    <dbReference type="NCBI Taxonomy" id="7932"/>
    <lineage>
        <taxon>Eukaryota</taxon>
        <taxon>Metazoa</taxon>
        <taxon>Chordata</taxon>
        <taxon>Craniata</taxon>
        <taxon>Vertebrata</taxon>
        <taxon>Euteleostomi</taxon>
        <taxon>Actinopterygii</taxon>
        <taxon>Neopterygii</taxon>
        <taxon>Teleostei</taxon>
        <taxon>Elopiformes</taxon>
        <taxon>Megalopidae</taxon>
        <taxon>Megalops</taxon>
    </lineage>
</organism>
<keyword evidence="5" id="KW-1185">Reference proteome</keyword>
<dbReference type="AlphaFoldDB" id="A0A9D3PUD9"/>
<gene>
    <name evidence="4" type="ORF">MATL_G00158410</name>
</gene>
<dbReference type="Gene3D" id="3.40.50.1000">
    <property type="entry name" value="HAD superfamily/HAD-like"/>
    <property type="match status" value="1"/>
</dbReference>
<dbReference type="FunFam" id="3.40.50.1820:FF:000067">
    <property type="entry name" value="Bifunctional epoxide hydrolase 2"/>
    <property type="match status" value="1"/>
</dbReference>
<dbReference type="SUPFAM" id="SSF56784">
    <property type="entry name" value="HAD-like"/>
    <property type="match status" value="1"/>
</dbReference>
<dbReference type="PRINTS" id="PR00111">
    <property type="entry name" value="ABHYDROLASE"/>
</dbReference>
<dbReference type="InterPro" id="IPR036412">
    <property type="entry name" value="HAD-like_sf"/>
</dbReference>
<dbReference type="Pfam" id="PF00561">
    <property type="entry name" value="Abhydrolase_1"/>
    <property type="match status" value="1"/>
</dbReference>
<dbReference type="GO" id="GO:0004301">
    <property type="term" value="F:epoxide hydrolase activity"/>
    <property type="evidence" value="ECO:0007669"/>
    <property type="project" value="UniProtKB-ARBA"/>
</dbReference>
<evidence type="ECO:0000313" key="4">
    <source>
        <dbReference type="EMBL" id="KAG7465873.1"/>
    </source>
</evidence>
<comment type="similarity">
    <text evidence="2">Belongs to the AB hydrolase superfamily. Epoxide hydrolase family.</text>
</comment>
<dbReference type="CDD" id="cd02603">
    <property type="entry name" value="HAD_sEH-N_like"/>
    <property type="match status" value="1"/>
</dbReference>
<evidence type="ECO:0000313" key="5">
    <source>
        <dbReference type="Proteomes" id="UP001046870"/>
    </source>
</evidence>
<dbReference type="Gene3D" id="1.10.150.240">
    <property type="entry name" value="Putative phosphatase, domain 2"/>
    <property type="match status" value="1"/>
</dbReference>
<protein>
    <recommendedName>
        <fullName evidence="3">AB hydrolase-1 domain-containing protein</fullName>
    </recommendedName>
</protein>
<dbReference type="OrthoDB" id="408373at2759"/>
<comment type="caution">
    <text evidence="4">The sequence shown here is derived from an EMBL/GenBank/DDBJ whole genome shotgun (WGS) entry which is preliminary data.</text>
</comment>
<dbReference type="PANTHER" id="PTHR43329">
    <property type="entry name" value="EPOXIDE HYDROLASE"/>
    <property type="match status" value="1"/>
</dbReference>
<dbReference type="EMBL" id="JAFDVH010000013">
    <property type="protein sequence ID" value="KAG7465873.1"/>
    <property type="molecule type" value="Genomic_DNA"/>
</dbReference>
<evidence type="ECO:0000259" key="3">
    <source>
        <dbReference type="Pfam" id="PF00561"/>
    </source>
</evidence>
<dbReference type="InterPro" id="IPR000639">
    <property type="entry name" value="Epox_hydrolase-like"/>
</dbReference>
<dbReference type="PRINTS" id="PR00412">
    <property type="entry name" value="EPOXHYDRLASE"/>
</dbReference>
<sequence length="556" mass="62360">MAMRKAVIFDLLGCVQTPRPRQIFRKYEESLGLPRDFIYKTVEKRPESALHKAEKGRLTFTQMISELEAEFQKGASDEGVSLPPQFLVQKLFEDTREAVKFNTTILETAAKLRHQGIRTCVLANTWMDDSAQREGTARILSVLHGHFDLVLESCHVGARVPEPAMFSLALERLSSAPQQVAWLSVVEPNLKAAQDMGMSAILAEDTSEALKKLEVLLGVELLGSDVHPISTNPEEVAHGFVTIKPGVTTHFVDVGEGPAVLLCHGFPESWFSWRYQIPALADAGFRVLVPDMKGYGDSTAPSDIEEYSQEQICQDLVTFMDKLGVPQVTLVGHDWGGALVWNMAQFHPERVRAVASLNTPLFPVDPNSDPVEKLKSLPIFDYQIYFQEPGVAEAELEKNLERTFKIMFLGGKRPAVSTADVCKRGGLFVGLPEEVPRSSILSETALKYYVQQYRKSGFRGPLNWYRNIERNWRWFCSKPRGKLLMPALMVTAGKDPVLLSVFSMGMEAMIPNLTRGYIEECGHWTQMEKPVELNKILLSWLRDVHQKASITVSPKL</sequence>
<dbReference type="InterPro" id="IPR029058">
    <property type="entry name" value="AB_hydrolase_fold"/>
</dbReference>
<dbReference type="Gene3D" id="3.40.50.1820">
    <property type="entry name" value="alpha/beta hydrolase"/>
    <property type="match status" value="1"/>
</dbReference>
<dbReference type="InterPro" id="IPR000073">
    <property type="entry name" value="AB_hydrolase_1"/>
</dbReference>
<feature type="domain" description="AB hydrolase-1" evidence="3">
    <location>
        <begin position="258"/>
        <end position="530"/>
    </location>
</feature>
<dbReference type="InterPro" id="IPR023198">
    <property type="entry name" value="PGP-like_dom2"/>
</dbReference>
<dbReference type="InterPro" id="IPR023214">
    <property type="entry name" value="HAD_sf"/>
</dbReference>
<name>A0A9D3PUD9_MEGAT</name>
<dbReference type="SUPFAM" id="SSF53474">
    <property type="entry name" value="alpha/beta-Hydrolases"/>
    <property type="match status" value="1"/>
</dbReference>
<keyword evidence="1" id="KW-0378">Hydrolase</keyword>
<proteinExistence type="inferred from homology"/>
<dbReference type="Proteomes" id="UP001046870">
    <property type="component" value="Chromosome 13"/>
</dbReference>
<reference evidence="4" key="1">
    <citation type="submission" date="2021-01" db="EMBL/GenBank/DDBJ databases">
        <authorList>
            <person name="Zahm M."/>
            <person name="Roques C."/>
            <person name="Cabau C."/>
            <person name="Klopp C."/>
            <person name="Donnadieu C."/>
            <person name="Jouanno E."/>
            <person name="Lampietro C."/>
            <person name="Louis A."/>
            <person name="Herpin A."/>
            <person name="Echchiki A."/>
            <person name="Berthelot C."/>
            <person name="Parey E."/>
            <person name="Roest-Crollius H."/>
            <person name="Braasch I."/>
            <person name="Postlethwait J."/>
            <person name="Bobe J."/>
            <person name="Montfort J."/>
            <person name="Bouchez O."/>
            <person name="Begum T."/>
            <person name="Mejri S."/>
            <person name="Adams A."/>
            <person name="Chen W.-J."/>
            <person name="Guiguen Y."/>
        </authorList>
    </citation>
    <scope>NUCLEOTIDE SEQUENCE</scope>
    <source>
        <strain evidence="4">YG-15Mar2019-1</strain>
        <tissue evidence="4">Brain</tissue>
    </source>
</reference>
<evidence type="ECO:0000256" key="2">
    <source>
        <dbReference type="ARBA" id="ARBA00038334"/>
    </source>
</evidence>